<sequence>MEHTGDLPAEPRAHEESVRVAATPEQLYVLVSDVTRTGEWSPVCQTCWWDDGDEPGPDGPRVGARFTGRNVLPERTWETRSRVVAAEPGREFAWEVGDGYVRWGYRMEPAGQPGITLLTESWEFTDAGLAYFAERFGEKAPAAIEARTQQALAGIPATLAALQRIAES</sequence>
<dbReference type="Gene3D" id="3.30.530.20">
    <property type="match status" value="1"/>
</dbReference>
<gene>
    <name evidence="1" type="ORF">IW252_001342</name>
</gene>
<dbReference type="EMBL" id="JADOTZ010000001">
    <property type="protein sequence ID" value="MBG6084575.1"/>
    <property type="molecule type" value="Genomic_DNA"/>
</dbReference>
<dbReference type="InterPro" id="IPR023393">
    <property type="entry name" value="START-like_dom_sf"/>
</dbReference>
<dbReference type="Proteomes" id="UP000625033">
    <property type="component" value="Unassembled WGS sequence"/>
</dbReference>
<dbReference type="InterPro" id="IPR019587">
    <property type="entry name" value="Polyketide_cyclase/dehydratase"/>
</dbReference>
<evidence type="ECO:0008006" key="3">
    <source>
        <dbReference type="Google" id="ProtNLM"/>
    </source>
</evidence>
<dbReference type="RefSeq" id="WP_196835869.1">
    <property type="nucleotide sequence ID" value="NZ_JADOTZ010000001.1"/>
</dbReference>
<evidence type="ECO:0000313" key="1">
    <source>
        <dbReference type="EMBL" id="MBG6084575.1"/>
    </source>
</evidence>
<evidence type="ECO:0000313" key="2">
    <source>
        <dbReference type="Proteomes" id="UP000625033"/>
    </source>
</evidence>
<keyword evidence="2" id="KW-1185">Reference proteome</keyword>
<comment type="caution">
    <text evidence="1">The sequence shown here is derived from an EMBL/GenBank/DDBJ whole genome shotgun (WGS) entry which is preliminary data.</text>
</comment>
<organism evidence="1 2">
    <name type="scientific">Zhihengliuella flava</name>
    <dbReference type="NCBI Taxonomy" id="1285193"/>
    <lineage>
        <taxon>Bacteria</taxon>
        <taxon>Bacillati</taxon>
        <taxon>Actinomycetota</taxon>
        <taxon>Actinomycetes</taxon>
        <taxon>Micrococcales</taxon>
        <taxon>Micrococcaceae</taxon>
        <taxon>Zhihengliuella</taxon>
    </lineage>
</organism>
<protein>
    <recommendedName>
        <fullName evidence="3">SRPBCC family protein</fullName>
    </recommendedName>
</protein>
<name>A0A931GEW5_9MICC</name>
<dbReference type="CDD" id="cd07812">
    <property type="entry name" value="SRPBCC"/>
    <property type="match status" value="1"/>
</dbReference>
<proteinExistence type="predicted"/>
<dbReference type="SUPFAM" id="SSF55961">
    <property type="entry name" value="Bet v1-like"/>
    <property type="match status" value="1"/>
</dbReference>
<dbReference type="Pfam" id="PF10604">
    <property type="entry name" value="Polyketide_cyc2"/>
    <property type="match status" value="1"/>
</dbReference>
<accession>A0A931GEW5</accession>
<dbReference type="AlphaFoldDB" id="A0A931GEW5"/>
<reference evidence="1" key="1">
    <citation type="submission" date="2020-11" db="EMBL/GenBank/DDBJ databases">
        <title>Sequencing the genomes of 1000 actinobacteria strains.</title>
        <authorList>
            <person name="Klenk H.-P."/>
        </authorList>
    </citation>
    <scope>NUCLEOTIDE SEQUENCE</scope>
    <source>
        <strain evidence="1">DSM 26152</strain>
    </source>
</reference>